<dbReference type="AlphaFoldDB" id="A0A7T8BBN1"/>
<dbReference type="SUPFAM" id="SSF51246">
    <property type="entry name" value="Rudiment single hybrid motif"/>
    <property type="match status" value="1"/>
</dbReference>
<evidence type="ECO:0000256" key="8">
    <source>
        <dbReference type="ARBA" id="ARBA00022755"/>
    </source>
</evidence>
<dbReference type="InterPro" id="IPR013815">
    <property type="entry name" value="ATP_grasp_subdomain_1"/>
</dbReference>
<dbReference type="InterPro" id="IPR020559">
    <property type="entry name" value="PRibGlycinamide_synth_CS"/>
</dbReference>
<keyword evidence="8 14" id="KW-0658">Purine biosynthesis</keyword>
<dbReference type="PANTHER" id="PTHR43472:SF1">
    <property type="entry name" value="PHOSPHORIBOSYLAMINE--GLYCINE LIGASE, CHLOROPLASTIC"/>
    <property type="match status" value="1"/>
</dbReference>
<dbReference type="InterPro" id="IPR037123">
    <property type="entry name" value="PRibGlycinamide_synth_C_sf"/>
</dbReference>
<evidence type="ECO:0000256" key="3">
    <source>
        <dbReference type="ARBA" id="ARBA00005174"/>
    </source>
</evidence>
<dbReference type="SUPFAM" id="SSF56059">
    <property type="entry name" value="Glutathione synthetase ATP-binding domain-like"/>
    <property type="match status" value="1"/>
</dbReference>
<dbReference type="Gene3D" id="3.30.1490.20">
    <property type="entry name" value="ATP-grasp fold, A domain"/>
    <property type="match status" value="1"/>
</dbReference>
<evidence type="ECO:0000313" key="17">
    <source>
        <dbReference type="EMBL" id="QQO10566.1"/>
    </source>
</evidence>
<dbReference type="EC" id="6.3.4.13" evidence="4 14"/>
<dbReference type="Pfam" id="PF01071">
    <property type="entry name" value="GARS_A"/>
    <property type="match status" value="1"/>
</dbReference>
<evidence type="ECO:0000256" key="10">
    <source>
        <dbReference type="ARBA" id="ARBA00023211"/>
    </source>
</evidence>
<evidence type="ECO:0000256" key="5">
    <source>
        <dbReference type="ARBA" id="ARBA00022598"/>
    </source>
</evidence>
<evidence type="ECO:0000256" key="1">
    <source>
        <dbReference type="ARBA" id="ARBA00001936"/>
    </source>
</evidence>
<dbReference type="SUPFAM" id="SSF52440">
    <property type="entry name" value="PreATP-grasp domain"/>
    <property type="match status" value="1"/>
</dbReference>
<keyword evidence="10" id="KW-0464">Manganese</keyword>
<dbReference type="Gene3D" id="3.30.470.20">
    <property type="entry name" value="ATP-grasp fold, B domain"/>
    <property type="match status" value="1"/>
</dbReference>
<dbReference type="GO" id="GO:0006189">
    <property type="term" value="P:'de novo' IMP biosynthetic process"/>
    <property type="evidence" value="ECO:0007669"/>
    <property type="project" value="UniProtKB-UniRule"/>
</dbReference>
<dbReference type="InterPro" id="IPR020562">
    <property type="entry name" value="PRibGlycinamide_synth_N"/>
</dbReference>
<evidence type="ECO:0000256" key="4">
    <source>
        <dbReference type="ARBA" id="ARBA00013255"/>
    </source>
</evidence>
<dbReference type="EMBL" id="CP067089">
    <property type="protein sequence ID" value="QQO10566.1"/>
    <property type="molecule type" value="Genomic_DNA"/>
</dbReference>
<gene>
    <name evidence="14 17" type="primary">purD</name>
    <name evidence="17" type="ORF">JFL75_06525</name>
</gene>
<dbReference type="InterPro" id="IPR016185">
    <property type="entry name" value="PreATP-grasp_dom_sf"/>
</dbReference>
<dbReference type="Pfam" id="PF02844">
    <property type="entry name" value="GARS_N"/>
    <property type="match status" value="1"/>
</dbReference>
<dbReference type="Gene3D" id="3.40.50.20">
    <property type="match status" value="1"/>
</dbReference>
<protein>
    <recommendedName>
        <fullName evidence="4 14">Phosphoribosylamine--glycine ligase</fullName>
        <ecNumber evidence="4 14">6.3.4.13</ecNumber>
    </recommendedName>
    <alternativeName>
        <fullName evidence="14">GARS</fullName>
    </alternativeName>
    <alternativeName>
        <fullName evidence="12 14">Glycinamide ribonucleotide synthetase</fullName>
    </alternativeName>
    <alternativeName>
        <fullName evidence="13 14">Phosphoribosylglycinamide synthetase</fullName>
    </alternativeName>
</protein>
<dbReference type="Pfam" id="PF02843">
    <property type="entry name" value="GARS_C"/>
    <property type="match status" value="1"/>
</dbReference>
<accession>A0A7T8BBN1</accession>
<keyword evidence="9 15" id="KW-0067">ATP-binding</keyword>
<dbReference type="UniPathway" id="UPA00074">
    <property type="reaction ID" value="UER00125"/>
</dbReference>
<dbReference type="InterPro" id="IPR020560">
    <property type="entry name" value="PRibGlycinamide_synth_C-dom"/>
</dbReference>
<evidence type="ECO:0000256" key="12">
    <source>
        <dbReference type="ARBA" id="ARBA00042242"/>
    </source>
</evidence>
<dbReference type="GO" id="GO:0009113">
    <property type="term" value="P:purine nucleobase biosynthetic process"/>
    <property type="evidence" value="ECO:0007669"/>
    <property type="project" value="InterPro"/>
</dbReference>
<dbReference type="PANTHER" id="PTHR43472">
    <property type="entry name" value="PHOSPHORIBOSYLAMINE--GLYCINE LIGASE"/>
    <property type="match status" value="1"/>
</dbReference>
<evidence type="ECO:0000313" key="18">
    <source>
        <dbReference type="Proteomes" id="UP000595917"/>
    </source>
</evidence>
<dbReference type="InterPro" id="IPR011054">
    <property type="entry name" value="Rudment_hybrid_motif"/>
</dbReference>
<dbReference type="SMART" id="SM01210">
    <property type="entry name" value="GARS_C"/>
    <property type="match status" value="1"/>
</dbReference>
<comment type="catalytic activity">
    <reaction evidence="14">
        <text>5-phospho-beta-D-ribosylamine + glycine + ATP = N(1)-(5-phospho-beta-D-ribosyl)glycinamide + ADP + phosphate + H(+)</text>
        <dbReference type="Rhea" id="RHEA:17453"/>
        <dbReference type="ChEBI" id="CHEBI:15378"/>
        <dbReference type="ChEBI" id="CHEBI:30616"/>
        <dbReference type="ChEBI" id="CHEBI:43474"/>
        <dbReference type="ChEBI" id="CHEBI:57305"/>
        <dbReference type="ChEBI" id="CHEBI:58681"/>
        <dbReference type="ChEBI" id="CHEBI:143788"/>
        <dbReference type="ChEBI" id="CHEBI:456216"/>
        <dbReference type="EC" id="6.3.4.13"/>
    </reaction>
</comment>
<comment type="pathway">
    <text evidence="3 14">Purine metabolism; IMP biosynthesis via de novo pathway; N(1)-(5-phospho-D-ribosyl)glycinamide from 5-phospho-alpha-D-ribose 1-diphosphate: step 2/2.</text>
</comment>
<dbReference type="KEGG" id="bhc:JFL75_06525"/>
<evidence type="ECO:0000259" key="16">
    <source>
        <dbReference type="PROSITE" id="PS50975"/>
    </source>
</evidence>
<proteinExistence type="inferred from homology"/>
<evidence type="ECO:0000256" key="13">
    <source>
        <dbReference type="ARBA" id="ARBA00042864"/>
    </source>
</evidence>
<organism evidence="17 18">
    <name type="scientific">Breznakiella homolactica</name>
    <dbReference type="NCBI Taxonomy" id="2798577"/>
    <lineage>
        <taxon>Bacteria</taxon>
        <taxon>Pseudomonadati</taxon>
        <taxon>Spirochaetota</taxon>
        <taxon>Spirochaetia</taxon>
        <taxon>Spirochaetales</taxon>
        <taxon>Breznakiellaceae</taxon>
        <taxon>Breznakiella</taxon>
    </lineage>
</organism>
<dbReference type="PROSITE" id="PS00184">
    <property type="entry name" value="GARS"/>
    <property type="match status" value="1"/>
</dbReference>
<evidence type="ECO:0000256" key="2">
    <source>
        <dbReference type="ARBA" id="ARBA00001946"/>
    </source>
</evidence>
<dbReference type="HAMAP" id="MF_00138">
    <property type="entry name" value="GARS"/>
    <property type="match status" value="1"/>
</dbReference>
<reference evidence="17" key="1">
    <citation type="submission" date="2021-01" db="EMBL/GenBank/DDBJ databases">
        <title>Description of Breznakiella homolactica.</title>
        <authorList>
            <person name="Song Y."/>
            <person name="Brune A."/>
        </authorList>
    </citation>
    <scope>NUCLEOTIDE SEQUENCE</scope>
    <source>
        <strain evidence="17">RmG30</strain>
    </source>
</reference>
<sequence>MKVLVIGSGGREHAICWKLAQSPDVDTVYAAPGNGGTAAEAKCENIPIPGGDPAAGEGLTFLLKLARDRGIAFTVVGPEAPLAEGIVDAFRAAGLSIVGPDKKAAELEASKAFSKSFMETHGVRAAKSETTGDLGKALSLAREHFSRSGAAPLVVKADGLAAGKGVVIAVTLEETEEALTAFMREKTLGDAGAAVVLEEFLEGREVSILAAVSVSPGKSGVILPFVSARDHKRRFDGAQGPNTGGMGSIAPVPDFTESALRDFRTAVLEPTLRGMEAEGMDYRGFIFFGLMVKEDRCSLLEYNVRLGDPETQAVLPLMDADFFGLCRAILDGSLSDFPLVWKPGAVCAPVAVAGGYPGAYRRGDRISVDEAKVRGTGAKIFIAGASLADDPKGGTGLYTSGGRVLAVSAIGTGGDDARRKAYEALEAVSFDGMAYRKDIGRE</sequence>
<evidence type="ECO:0000256" key="15">
    <source>
        <dbReference type="PROSITE-ProRule" id="PRU00409"/>
    </source>
</evidence>
<dbReference type="FunFam" id="3.40.50.20:FF:000006">
    <property type="entry name" value="Phosphoribosylamine--glycine ligase, chloroplastic"/>
    <property type="match status" value="1"/>
</dbReference>
<comment type="cofactor">
    <cofactor evidence="1">
        <name>Mn(2+)</name>
        <dbReference type="ChEBI" id="CHEBI:29035"/>
    </cofactor>
</comment>
<dbReference type="GO" id="GO:0046872">
    <property type="term" value="F:metal ion binding"/>
    <property type="evidence" value="ECO:0007669"/>
    <property type="project" value="UniProtKB-KW"/>
</dbReference>
<evidence type="ECO:0000256" key="7">
    <source>
        <dbReference type="ARBA" id="ARBA00022741"/>
    </source>
</evidence>
<evidence type="ECO:0000256" key="11">
    <source>
        <dbReference type="ARBA" id="ARBA00038345"/>
    </source>
</evidence>
<evidence type="ECO:0000256" key="14">
    <source>
        <dbReference type="HAMAP-Rule" id="MF_00138"/>
    </source>
</evidence>
<dbReference type="GO" id="GO:0005524">
    <property type="term" value="F:ATP binding"/>
    <property type="evidence" value="ECO:0007669"/>
    <property type="project" value="UniProtKB-UniRule"/>
</dbReference>
<keyword evidence="5 14" id="KW-0436">Ligase</keyword>
<dbReference type="InterPro" id="IPR011761">
    <property type="entry name" value="ATP-grasp"/>
</dbReference>
<dbReference type="SMART" id="SM01209">
    <property type="entry name" value="GARS_A"/>
    <property type="match status" value="1"/>
</dbReference>
<keyword evidence="7 15" id="KW-0547">Nucleotide-binding</keyword>
<keyword evidence="18" id="KW-1185">Reference proteome</keyword>
<dbReference type="InterPro" id="IPR020561">
    <property type="entry name" value="PRibGlycinamid_synth_ATP-grasp"/>
</dbReference>
<dbReference type="RefSeq" id="WP_215627871.1">
    <property type="nucleotide sequence ID" value="NZ_CP067089.2"/>
</dbReference>
<dbReference type="InterPro" id="IPR000115">
    <property type="entry name" value="PRibGlycinamide_synth"/>
</dbReference>
<feature type="domain" description="ATP-grasp" evidence="16">
    <location>
        <begin position="115"/>
        <end position="331"/>
    </location>
</feature>
<evidence type="ECO:0000256" key="9">
    <source>
        <dbReference type="ARBA" id="ARBA00022840"/>
    </source>
</evidence>
<keyword evidence="6" id="KW-0479">Metal-binding</keyword>
<evidence type="ECO:0000256" key="6">
    <source>
        <dbReference type="ARBA" id="ARBA00022723"/>
    </source>
</evidence>
<comment type="similarity">
    <text evidence="11 14">Belongs to the GARS family.</text>
</comment>
<dbReference type="NCBIfam" id="TIGR00877">
    <property type="entry name" value="purD"/>
    <property type="match status" value="1"/>
</dbReference>
<dbReference type="Proteomes" id="UP000595917">
    <property type="component" value="Chromosome"/>
</dbReference>
<name>A0A7T8BBN1_9SPIR</name>
<dbReference type="GO" id="GO:0004637">
    <property type="term" value="F:phosphoribosylamine-glycine ligase activity"/>
    <property type="evidence" value="ECO:0007669"/>
    <property type="project" value="UniProtKB-UniRule"/>
</dbReference>
<comment type="cofactor">
    <cofactor evidence="2">
        <name>Mg(2+)</name>
        <dbReference type="ChEBI" id="CHEBI:18420"/>
    </cofactor>
</comment>
<dbReference type="PROSITE" id="PS50975">
    <property type="entry name" value="ATP_GRASP"/>
    <property type="match status" value="1"/>
</dbReference>
<dbReference type="Gene3D" id="3.90.600.10">
    <property type="entry name" value="Phosphoribosylglycinamide synthetase, C-terminal domain"/>
    <property type="match status" value="1"/>
</dbReference>